<gene>
    <name evidence="3" type="ORF">FOMPIDRAFT_54547</name>
</gene>
<dbReference type="PRINTS" id="PR00682">
    <property type="entry name" value="IPNSYNTHASE"/>
</dbReference>
<reference evidence="3 4" key="1">
    <citation type="journal article" date="2012" name="Science">
        <title>The Paleozoic origin of enzymatic lignin decomposition reconstructed from 31 fungal genomes.</title>
        <authorList>
            <person name="Floudas D."/>
            <person name="Binder M."/>
            <person name="Riley R."/>
            <person name="Barry K."/>
            <person name="Blanchette R.A."/>
            <person name="Henrissat B."/>
            <person name="Martinez A.T."/>
            <person name="Otillar R."/>
            <person name="Spatafora J.W."/>
            <person name="Yadav J.S."/>
            <person name="Aerts A."/>
            <person name="Benoit I."/>
            <person name="Boyd A."/>
            <person name="Carlson A."/>
            <person name="Copeland A."/>
            <person name="Coutinho P.M."/>
            <person name="de Vries R.P."/>
            <person name="Ferreira P."/>
            <person name="Findley K."/>
            <person name="Foster B."/>
            <person name="Gaskell J."/>
            <person name="Glotzer D."/>
            <person name="Gorecki P."/>
            <person name="Heitman J."/>
            <person name="Hesse C."/>
            <person name="Hori C."/>
            <person name="Igarashi K."/>
            <person name="Jurgens J.A."/>
            <person name="Kallen N."/>
            <person name="Kersten P."/>
            <person name="Kohler A."/>
            <person name="Kuees U."/>
            <person name="Kumar T.K.A."/>
            <person name="Kuo A."/>
            <person name="LaButti K."/>
            <person name="Larrondo L.F."/>
            <person name="Lindquist E."/>
            <person name="Ling A."/>
            <person name="Lombard V."/>
            <person name="Lucas S."/>
            <person name="Lundell T."/>
            <person name="Martin R."/>
            <person name="McLaughlin D.J."/>
            <person name="Morgenstern I."/>
            <person name="Morin E."/>
            <person name="Murat C."/>
            <person name="Nagy L.G."/>
            <person name="Nolan M."/>
            <person name="Ohm R.A."/>
            <person name="Patyshakuliyeva A."/>
            <person name="Rokas A."/>
            <person name="Ruiz-Duenas F.J."/>
            <person name="Sabat G."/>
            <person name="Salamov A."/>
            <person name="Samejima M."/>
            <person name="Schmutz J."/>
            <person name="Slot J.C."/>
            <person name="St John F."/>
            <person name="Stenlid J."/>
            <person name="Sun H."/>
            <person name="Sun S."/>
            <person name="Syed K."/>
            <person name="Tsang A."/>
            <person name="Wiebenga A."/>
            <person name="Young D."/>
            <person name="Pisabarro A."/>
            <person name="Eastwood D.C."/>
            <person name="Martin F."/>
            <person name="Cullen D."/>
            <person name="Grigoriev I.V."/>
            <person name="Hibbett D.S."/>
        </authorList>
    </citation>
    <scope>NUCLEOTIDE SEQUENCE</scope>
    <source>
        <strain evidence="4">FP-58527</strain>
    </source>
</reference>
<dbReference type="Pfam" id="PF03171">
    <property type="entry name" value="2OG-FeII_Oxy"/>
    <property type="match status" value="1"/>
</dbReference>
<dbReference type="InterPro" id="IPR027443">
    <property type="entry name" value="IPNS-like_sf"/>
</dbReference>
<evidence type="ECO:0008006" key="5">
    <source>
        <dbReference type="Google" id="ProtNLM"/>
    </source>
</evidence>
<dbReference type="EMBL" id="KE504138">
    <property type="protein sequence ID" value="EPT01923.1"/>
    <property type="molecule type" value="Genomic_DNA"/>
</dbReference>
<dbReference type="OrthoDB" id="406156at2759"/>
<dbReference type="HOGENOM" id="CLU_010119_10_0_1"/>
<dbReference type="Gene3D" id="2.60.120.330">
    <property type="entry name" value="B-lactam Antibiotic, Isopenicillin N Synthase, Chain"/>
    <property type="match status" value="1"/>
</dbReference>
<sequence length="369" mass="42127">MPGTIFPPAPHWVPAPPTKVDLEYADLPIIDFAKLATPGGSAELAKEVHDAMTTSGFLYVINHGHTQAQTDRMFDIADVPFSQVSDQEKKAYECNVKEMGTYQGYKLRQYWHVDAGVRDQIENYNITRDVTAKQHPQALRPFLPEIDEFIQFCHFKILHPLLRLLAIQLELPEDTFVNQYQFTAQGDTWCLYTSYPRSEDDEERTRNVWLKGHTGTCTTTLDYVGIAILWSQPIAALQVMSPDGQWRWVRHIPNAVVINAGDAMEFLSGGYYKATIHRVVQPPEDQRGHPRLGLFYFTMPDDDVLLVPHAESPVLQRQGIKRCFEDAIAPTMGQWRKDRSSRIGQTQLEMRPDGNEEETISGVTVKYYN</sequence>
<accession>S8EBC0</accession>
<dbReference type="STRING" id="743788.S8EBC0"/>
<dbReference type="AlphaFoldDB" id="S8EBC0"/>
<dbReference type="Proteomes" id="UP000015241">
    <property type="component" value="Unassembled WGS sequence"/>
</dbReference>
<name>S8EBC0_FOMSC</name>
<protein>
    <recommendedName>
        <fullName evidence="5">Fe2OG dioxygenase domain-containing protein</fullName>
    </recommendedName>
</protein>
<dbReference type="PANTHER" id="PTHR47990">
    <property type="entry name" value="2-OXOGLUTARATE (2OG) AND FE(II)-DEPENDENT OXYGENASE SUPERFAMILY PROTEIN-RELATED"/>
    <property type="match status" value="1"/>
</dbReference>
<evidence type="ECO:0000259" key="2">
    <source>
        <dbReference type="Pfam" id="PF14226"/>
    </source>
</evidence>
<proteinExistence type="predicted"/>
<organism evidence="3 4">
    <name type="scientific">Fomitopsis schrenkii</name>
    <name type="common">Brown rot fungus</name>
    <dbReference type="NCBI Taxonomy" id="2126942"/>
    <lineage>
        <taxon>Eukaryota</taxon>
        <taxon>Fungi</taxon>
        <taxon>Dikarya</taxon>
        <taxon>Basidiomycota</taxon>
        <taxon>Agaricomycotina</taxon>
        <taxon>Agaricomycetes</taxon>
        <taxon>Polyporales</taxon>
        <taxon>Fomitopsis</taxon>
    </lineage>
</organism>
<evidence type="ECO:0000259" key="1">
    <source>
        <dbReference type="Pfam" id="PF03171"/>
    </source>
</evidence>
<feature type="domain" description="Non-haem dioxygenase N-terminal" evidence="2">
    <location>
        <begin position="27"/>
        <end position="135"/>
    </location>
</feature>
<keyword evidence="4" id="KW-1185">Reference proteome</keyword>
<dbReference type="InParanoid" id="S8EBC0"/>
<dbReference type="eggNOG" id="KOG0143">
    <property type="taxonomic scope" value="Eukaryota"/>
</dbReference>
<dbReference type="Pfam" id="PF14226">
    <property type="entry name" value="DIOX_N"/>
    <property type="match status" value="1"/>
</dbReference>
<evidence type="ECO:0000313" key="4">
    <source>
        <dbReference type="Proteomes" id="UP000015241"/>
    </source>
</evidence>
<dbReference type="InterPro" id="IPR026992">
    <property type="entry name" value="DIOX_N"/>
</dbReference>
<dbReference type="SUPFAM" id="SSF51197">
    <property type="entry name" value="Clavaminate synthase-like"/>
    <property type="match status" value="1"/>
</dbReference>
<feature type="domain" description="Isopenicillin N synthase-like Fe(2+) 2OG dioxygenase" evidence="1">
    <location>
        <begin position="176"/>
        <end position="297"/>
    </location>
</feature>
<evidence type="ECO:0000313" key="3">
    <source>
        <dbReference type="EMBL" id="EPT01923.1"/>
    </source>
</evidence>
<dbReference type="InterPro" id="IPR044861">
    <property type="entry name" value="IPNS-like_FE2OG_OXY"/>
</dbReference>
<dbReference type="InterPro" id="IPR050231">
    <property type="entry name" value="Iron_ascorbate_oxido_reductase"/>
</dbReference>